<reference evidence="2 3" key="1">
    <citation type="submission" date="2017-05" db="EMBL/GenBank/DDBJ databases">
        <authorList>
            <person name="Varghese N."/>
            <person name="Submissions S."/>
        </authorList>
    </citation>
    <scope>NUCLEOTIDE SEQUENCE [LARGE SCALE GENOMIC DNA]</scope>
    <source>
        <strain evidence="2 3">DSM 45474</strain>
    </source>
</reference>
<proteinExistence type="predicted"/>
<feature type="domain" description="DinB-like" evidence="1">
    <location>
        <begin position="10"/>
        <end position="136"/>
    </location>
</feature>
<keyword evidence="3" id="KW-1185">Reference proteome</keyword>
<organism evidence="2 3">
    <name type="scientific">Melghirimyces algeriensis</name>
    <dbReference type="NCBI Taxonomy" id="910412"/>
    <lineage>
        <taxon>Bacteria</taxon>
        <taxon>Bacillati</taxon>
        <taxon>Bacillota</taxon>
        <taxon>Bacilli</taxon>
        <taxon>Bacillales</taxon>
        <taxon>Thermoactinomycetaceae</taxon>
        <taxon>Melghirimyces</taxon>
    </lineage>
</organism>
<dbReference type="Pfam" id="PF12867">
    <property type="entry name" value="DinB_2"/>
    <property type="match status" value="1"/>
</dbReference>
<protein>
    <submittedName>
        <fullName evidence="2">Uncharacterized damage-inducible protein DinB (Forms a four-helix bundle)</fullName>
    </submittedName>
</protein>
<evidence type="ECO:0000313" key="3">
    <source>
        <dbReference type="Proteomes" id="UP000315636"/>
    </source>
</evidence>
<gene>
    <name evidence="2" type="ORF">SAMN06264849_104109</name>
</gene>
<dbReference type="EMBL" id="FXTI01000004">
    <property type="protein sequence ID" value="SMO61417.1"/>
    <property type="molecule type" value="Genomic_DNA"/>
</dbReference>
<dbReference type="Proteomes" id="UP000315636">
    <property type="component" value="Unassembled WGS sequence"/>
</dbReference>
<accession>A0A521CPP0</accession>
<dbReference type="Gene3D" id="1.20.120.450">
    <property type="entry name" value="dinb family like domain"/>
    <property type="match status" value="1"/>
</dbReference>
<dbReference type="RefSeq" id="WP_185956129.1">
    <property type="nucleotide sequence ID" value="NZ_FXTI01000004.1"/>
</dbReference>
<dbReference type="InterPro" id="IPR034660">
    <property type="entry name" value="DinB/YfiT-like"/>
</dbReference>
<dbReference type="SUPFAM" id="SSF109854">
    <property type="entry name" value="DinB/YfiT-like putative metalloenzymes"/>
    <property type="match status" value="1"/>
</dbReference>
<sequence length="153" mass="18200">MYTKAVIHQIEIAVQSLINIIDQLKEEELDLRPSPDKRSLRELLSHISVLCKADYFIMNEASKEDMMLFYKENNPQTLAEIRFQLNDSFQFLEEKIAHYDPHDLMETTTSYWGVQYTRCEWLVQIVAHFYHHRGQLQILIDEHMGNVKVPLFE</sequence>
<evidence type="ECO:0000313" key="2">
    <source>
        <dbReference type="EMBL" id="SMO61417.1"/>
    </source>
</evidence>
<name>A0A521CPP0_9BACL</name>
<dbReference type="InterPro" id="IPR024775">
    <property type="entry name" value="DinB-like"/>
</dbReference>
<dbReference type="AlphaFoldDB" id="A0A521CPP0"/>
<evidence type="ECO:0000259" key="1">
    <source>
        <dbReference type="Pfam" id="PF12867"/>
    </source>
</evidence>